<accession>A0A8T1VGV9</accession>
<evidence type="ECO:0000256" key="1">
    <source>
        <dbReference type="SAM" id="MobiDB-lite"/>
    </source>
</evidence>
<dbReference type="AlphaFoldDB" id="A0A8T1VGV9"/>
<feature type="domain" description="BTB" evidence="2">
    <location>
        <begin position="328"/>
        <end position="394"/>
    </location>
</feature>
<dbReference type="PANTHER" id="PTHR24413">
    <property type="entry name" value="SPECKLE-TYPE POZ PROTEIN"/>
    <property type="match status" value="1"/>
</dbReference>
<evidence type="ECO:0000313" key="3">
    <source>
        <dbReference type="EMBL" id="KAG7379480.1"/>
    </source>
</evidence>
<dbReference type="Proteomes" id="UP000694044">
    <property type="component" value="Unassembled WGS sequence"/>
</dbReference>
<dbReference type="Pfam" id="PF00651">
    <property type="entry name" value="BTB"/>
    <property type="match status" value="1"/>
</dbReference>
<name>A0A8T1VGV9_9STRA</name>
<dbReference type="PROSITE" id="PS50097">
    <property type="entry name" value="BTB"/>
    <property type="match status" value="1"/>
</dbReference>
<dbReference type="SMART" id="SM00225">
    <property type="entry name" value="BTB"/>
    <property type="match status" value="1"/>
</dbReference>
<sequence>MAAPRWTAEHGELLLSVAGRHGTWPERMRTFTDELNKRRDFLPVPEPACTLTEIQDHLKELCEVVPCGPVKSLATGFYPKRTELLIAIHKNTVGESNEVKTVLFNHAIKEKGWSFTATLEQVEWKLNRLGENMPGQANGASQSSNNEKEAGSKRTSRKRTTDSRQSGKRQKVTGNDVAKESAARTRPSARTDPSPVVLEVADGAVDAGAESDLNFLDNSFERESDDSDTDNTSAAGTPEVAANVPAAARDRQHNYFTSGTAREEGAATETRGEVPLHGQNRVGVNIHDELTAQVSEVAKVDDQNDMMLEGEGAMTAHLHLLVNNELMSDVTFIVEGTMIFAHKCICIRSNYFNTLFSGESPKSSAERVEISGVSRRAFLVLLEFVYTDRVNVSRNEVKELYVAANRCGIESLKRKCSKKLMDSLSVDNVAGIMNAALQHDDPLLREKCFSFMLRNLEFVSKTKSFREMATSNPEMVVKIVQEVSSLVHIA</sequence>
<reference evidence="3" key="1">
    <citation type="submission" date="2021-02" db="EMBL/GenBank/DDBJ databases">
        <authorList>
            <person name="Palmer J.M."/>
        </authorList>
    </citation>
    <scope>NUCLEOTIDE SEQUENCE</scope>
    <source>
        <strain evidence="3">SCRP734</strain>
    </source>
</reference>
<feature type="region of interest" description="Disordered" evidence="1">
    <location>
        <begin position="131"/>
        <end position="197"/>
    </location>
</feature>
<comment type="caution">
    <text evidence="3">The sequence shown here is derived from an EMBL/GenBank/DDBJ whole genome shotgun (WGS) entry which is preliminary data.</text>
</comment>
<feature type="region of interest" description="Disordered" evidence="1">
    <location>
        <begin position="220"/>
        <end position="248"/>
    </location>
</feature>
<dbReference type="OrthoDB" id="45365at2759"/>
<evidence type="ECO:0000313" key="4">
    <source>
        <dbReference type="Proteomes" id="UP000694044"/>
    </source>
</evidence>
<proteinExistence type="predicted"/>
<keyword evidence="4" id="KW-1185">Reference proteome</keyword>
<dbReference type="EMBL" id="JAGDFM010000346">
    <property type="protein sequence ID" value="KAG7379480.1"/>
    <property type="molecule type" value="Genomic_DNA"/>
</dbReference>
<organism evidence="3 4">
    <name type="scientific">Phytophthora pseudosyringae</name>
    <dbReference type="NCBI Taxonomy" id="221518"/>
    <lineage>
        <taxon>Eukaryota</taxon>
        <taxon>Sar</taxon>
        <taxon>Stramenopiles</taxon>
        <taxon>Oomycota</taxon>
        <taxon>Peronosporomycetes</taxon>
        <taxon>Peronosporales</taxon>
        <taxon>Peronosporaceae</taxon>
        <taxon>Phytophthora</taxon>
    </lineage>
</organism>
<dbReference type="CDD" id="cd14733">
    <property type="entry name" value="BACK"/>
    <property type="match status" value="1"/>
</dbReference>
<protein>
    <recommendedName>
        <fullName evidence="2">BTB domain-containing protein</fullName>
    </recommendedName>
</protein>
<evidence type="ECO:0000259" key="2">
    <source>
        <dbReference type="PROSITE" id="PS50097"/>
    </source>
</evidence>
<gene>
    <name evidence="3" type="ORF">PHYPSEUDO_008527</name>
</gene>
<dbReference type="InterPro" id="IPR000210">
    <property type="entry name" value="BTB/POZ_dom"/>
</dbReference>